<dbReference type="InterPro" id="IPR041694">
    <property type="entry name" value="ADH_N_2"/>
</dbReference>
<dbReference type="SUPFAM" id="SSF51735">
    <property type="entry name" value="NAD(P)-binding Rossmann-fold domains"/>
    <property type="match status" value="1"/>
</dbReference>
<reference evidence="3 4" key="1">
    <citation type="submission" date="2018-03" db="EMBL/GenBank/DDBJ databases">
        <title>Aquarubrobacter algicola gen. nov., sp. nov., a novel actinobacterium isolated from shallow eutrophic lake during the end of cyanobacterial harmful algal blooms.</title>
        <authorList>
            <person name="Chun S.J."/>
        </authorList>
    </citation>
    <scope>NUCLEOTIDE SEQUENCE [LARGE SCALE GENOMIC DNA]</scope>
    <source>
        <strain evidence="3 4">Seoho-28</strain>
    </source>
</reference>
<gene>
    <name evidence="3" type="ORF">C7Y72_01205</name>
</gene>
<keyword evidence="1" id="KW-0560">Oxidoreductase</keyword>
<dbReference type="Gene3D" id="3.90.180.10">
    <property type="entry name" value="Medium-chain alcohol dehydrogenases, catalytic domain"/>
    <property type="match status" value="1"/>
</dbReference>
<comment type="caution">
    <text evidence="3">The sequence shown here is derived from an EMBL/GenBank/DDBJ whole genome shotgun (WGS) entry which is preliminary data.</text>
</comment>
<dbReference type="InterPro" id="IPR013149">
    <property type="entry name" value="ADH-like_C"/>
</dbReference>
<keyword evidence="4" id="KW-1185">Reference proteome</keyword>
<evidence type="ECO:0000259" key="2">
    <source>
        <dbReference type="SMART" id="SM00829"/>
    </source>
</evidence>
<dbReference type="PANTHER" id="PTHR43205">
    <property type="entry name" value="PROSTAGLANDIN REDUCTASE"/>
    <property type="match status" value="1"/>
</dbReference>
<dbReference type="Pfam" id="PF00107">
    <property type="entry name" value="ADH_zinc_N"/>
    <property type="match status" value="1"/>
</dbReference>
<feature type="domain" description="Enoyl reductase (ER)" evidence="2">
    <location>
        <begin position="19"/>
        <end position="342"/>
    </location>
</feature>
<dbReference type="SUPFAM" id="SSF50129">
    <property type="entry name" value="GroES-like"/>
    <property type="match status" value="1"/>
</dbReference>
<dbReference type="SMART" id="SM00829">
    <property type="entry name" value="PKS_ER"/>
    <property type="match status" value="1"/>
</dbReference>
<dbReference type="RefSeq" id="WP_107566798.1">
    <property type="nucleotide sequence ID" value="NZ_PYYB01000001.1"/>
</dbReference>
<dbReference type="OrthoDB" id="9805663at2"/>
<proteinExistence type="predicted"/>
<dbReference type="GO" id="GO:0016628">
    <property type="term" value="F:oxidoreductase activity, acting on the CH-CH group of donors, NAD or NADP as acceptor"/>
    <property type="evidence" value="ECO:0007669"/>
    <property type="project" value="InterPro"/>
</dbReference>
<dbReference type="AlphaFoldDB" id="A0A2T4UGK7"/>
<organism evidence="3 4">
    <name type="scientific">Paraconexibacter algicola</name>
    <dbReference type="NCBI Taxonomy" id="2133960"/>
    <lineage>
        <taxon>Bacteria</taxon>
        <taxon>Bacillati</taxon>
        <taxon>Actinomycetota</taxon>
        <taxon>Thermoleophilia</taxon>
        <taxon>Solirubrobacterales</taxon>
        <taxon>Paraconexibacteraceae</taxon>
        <taxon>Paraconexibacter</taxon>
    </lineage>
</organism>
<dbReference type="PANTHER" id="PTHR43205:SF7">
    <property type="entry name" value="PROSTAGLANDIN REDUCTASE 1"/>
    <property type="match status" value="1"/>
</dbReference>
<dbReference type="InterPro" id="IPR020843">
    <property type="entry name" value="ER"/>
</dbReference>
<dbReference type="InterPro" id="IPR045010">
    <property type="entry name" value="MDR_fam"/>
</dbReference>
<evidence type="ECO:0000313" key="3">
    <source>
        <dbReference type="EMBL" id="PTL58360.1"/>
    </source>
</evidence>
<dbReference type="InterPro" id="IPR011032">
    <property type="entry name" value="GroES-like_sf"/>
</dbReference>
<evidence type="ECO:0000256" key="1">
    <source>
        <dbReference type="ARBA" id="ARBA00023002"/>
    </source>
</evidence>
<name>A0A2T4UGK7_9ACTN</name>
<evidence type="ECO:0000313" key="4">
    <source>
        <dbReference type="Proteomes" id="UP000240739"/>
    </source>
</evidence>
<dbReference type="CDD" id="cd05288">
    <property type="entry name" value="PGDH"/>
    <property type="match status" value="1"/>
</dbReference>
<dbReference type="InterPro" id="IPR036291">
    <property type="entry name" value="NAD(P)-bd_dom_sf"/>
</dbReference>
<sequence length="344" mass="36533">MVDRTNRCYRLRRRPDGLVTPQDLELVEEGIPPLRDGQALVRTSWLSVDPTNRIWMSDLRGYLPPVAIDAVMRGLGIGEVVESRRDDFPVGAHVTGMLGFQDHCLVDDALLEAPLTVLPDPLPAPPQALLGALGHTGITAWLGIEDICRPAAGETVVVSAAAGAVGSIAGQLAKARGARVVGLAGSPEKCRHVVEDLGFDACVNYKDLDWAEQLARATPDGVDADFENVGGEIMDAVLLRLNIGARIALCGMISEYNDYGPGGGSTVPGQRAIGQLIMQRATMTGFLVLDHAARFPEAIAALAALAAEGRLRWTDTVVDGFESTIDALNQLFAGANTGKLLVRV</sequence>
<dbReference type="EMBL" id="PYYB01000001">
    <property type="protein sequence ID" value="PTL58360.1"/>
    <property type="molecule type" value="Genomic_DNA"/>
</dbReference>
<protein>
    <submittedName>
        <fullName evidence="3">NADP-dependent oxidoreductase</fullName>
    </submittedName>
</protein>
<accession>A0A2T4UGK7</accession>
<dbReference type="Proteomes" id="UP000240739">
    <property type="component" value="Unassembled WGS sequence"/>
</dbReference>
<dbReference type="Gene3D" id="3.40.50.720">
    <property type="entry name" value="NAD(P)-binding Rossmann-like Domain"/>
    <property type="match status" value="1"/>
</dbReference>
<dbReference type="Pfam" id="PF16884">
    <property type="entry name" value="ADH_N_2"/>
    <property type="match status" value="1"/>
</dbReference>
<dbReference type="FunFam" id="3.40.50.720:FF:000121">
    <property type="entry name" value="Prostaglandin reductase 2"/>
    <property type="match status" value="1"/>
</dbReference>